<keyword evidence="2" id="KW-1185">Reference proteome</keyword>
<dbReference type="EMBL" id="QTSX02004373">
    <property type="protein sequence ID" value="KAJ9065172.1"/>
    <property type="molecule type" value="Genomic_DNA"/>
</dbReference>
<evidence type="ECO:0000313" key="1">
    <source>
        <dbReference type="EMBL" id="KAJ9065172.1"/>
    </source>
</evidence>
<accession>A0ACC2SSD8</accession>
<comment type="caution">
    <text evidence="1">The sequence shown here is derived from an EMBL/GenBank/DDBJ whole genome shotgun (WGS) entry which is preliminary data.</text>
</comment>
<sequence>MLTSTAVQCTCMAHASKVLVYAGNGTAQHFVEDTILTFRRLLGDGYTVTKAYALDLASRAWMNSTSMLIIPGGRASPYAADLDGEANSNIIDYVKEGGCMLGLVLVRTTRLIGLSLKRGTPNMRLCVTCHWDSILEYVAELSSLASSTTLQKAQNHPILLPRGLGKHIQYTTMVEERLLIQITIPVLGSWQGTRMLKIQLPTPRWY</sequence>
<dbReference type="EC" id="6.3.4.-" evidence="1"/>
<name>A0ACC2SSD8_9FUNG</name>
<reference evidence="1" key="1">
    <citation type="submission" date="2022-04" db="EMBL/GenBank/DDBJ databases">
        <title>Genome of the entomopathogenic fungus Entomophthora muscae.</title>
        <authorList>
            <person name="Elya C."/>
            <person name="Lovett B.R."/>
            <person name="Lee E."/>
            <person name="Macias A.M."/>
            <person name="Hajek A.E."/>
            <person name="De Bivort B.L."/>
            <person name="Kasson M.T."/>
            <person name="De Fine Licht H.H."/>
            <person name="Stajich J.E."/>
        </authorList>
    </citation>
    <scope>NUCLEOTIDE SEQUENCE</scope>
    <source>
        <strain evidence="1">Berkeley</strain>
    </source>
</reference>
<proteinExistence type="predicted"/>
<evidence type="ECO:0000313" key="2">
    <source>
        <dbReference type="Proteomes" id="UP001165960"/>
    </source>
</evidence>
<protein>
    <submittedName>
        <fullName evidence="1">Biotin holocarboxylase synthetase</fullName>
        <ecNumber evidence="1">6.3.4.-</ecNumber>
    </submittedName>
</protein>
<organism evidence="1 2">
    <name type="scientific">Entomophthora muscae</name>
    <dbReference type="NCBI Taxonomy" id="34485"/>
    <lineage>
        <taxon>Eukaryota</taxon>
        <taxon>Fungi</taxon>
        <taxon>Fungi incertae sedis</taxon>
        <taxon>Zoopagomycota</taxon>
        <taxon>Entomophthoromycotina</taxon>
        <taxon>Entomophthoromycetes</taxon>
        <taxon>Entomophthorales</taxon>
        <taxon>Entomophthoraceae</taxon>
        <taxon>Entomophthora</taxon>
    </lineage>
</organism>
<gene>
    <name evidence="1" type="primary">BPL1_14</name>
    <name evidence="1" type="ORF">DSO57_1022473</name>
</gene>
<keyword evidence="1" id="KW-0436">Ligase</keyword>
<dbReference type="Proteomes" id="UP001165960">
    <property type="component" value="Unassembled WGS sequence"/>
</dbReference>